<keyword evidence="2" id="KW-0067">ATP-binding</keyword>
<dbReference type="RefSeq" id="WP_266123993.1">
    <property type="nucleotide sequence ID" value="NZ_JAJHNU010000002.1"/>
</dbReference>
<evidence type="ECO:0000313" key="6">
    <source>
        <dbReference type="EMBL" id="MDN4121309.1"/>
    </source>
</evidence>
<dbReference type="InterPro" id="IPR009057">
    <property type="entry name" value="Homeodomain-like_sf"/>
</dbReference>
<accession>A0ABT8EJ39</accession>
<dbReference type="Pfam" id="PF00158">
    <property type="entry name" value="Sigma54_activat"/>
    <property type="match status" value="1"/>
</dbReference>
<dbReference type="Gene3D" id="1.10.8.60">
    <property type="match status" value="1"/>
</dbReference>
<dbReference type="InterPro" id="IPR058031">
    <property type="entry name" value="AAA_lid_NorR"/>
</dbReference>
<dbReference type="InterPro" id="IPR027417">
    <property type="entry name" value="P-loop_NTPase"/>
</dbReference>
<dbReference type="PANTHER" id="PTHR32071">
    <property type="entry name" value="TRANSCRIPTIONAL REGULATORY PROTEIN"/>
    <property type="match status" value="1"/>
</dbReference>
<name>A0ABT8EJ39_9BURK</name>
<protein>
    <submittedName>
        <fullName evidence="6">Sigma 54-interacting transcriptional regulator</fullName>
    </submittedName>
</protein>
<reference evidence="6" key="1">
    <citation type="submission" date="2021-11" db="EMBL/GenBank/DDBJ databases">
        <title>Draft genome sequence of Alcaligenes endophyticus type strain CCUG 75668T.</title>
        <authorList>
            <person name="Salva-Serra F."/>
            <person name="Duran R.E."/>
            <person name="Seeger M."/>
            <person name="Moore E.R.B."/>
            <person name="Jaen-Luchoro D."/>
        </authorList>
    </citation>
    <scope>NUCLEOTIDE SEQUENCE</scope>
    <source>
        <strain evidence="6">CCUG 75668</strain>
    </source>
</reference>
<dbReference type="Pfam" id="PF25601">
    <property type="entry name" value="AAA_lid_14"/>
    <property type="match status" value="1"/>
</dbReference>
<dbReference type="SUPFAM" id="SSF55781">
    <property type="entry name" value="GAF domain-like"/>
    <property type="match status" value="1"/>
</dbReference>
<evidence type="ECO:0000256" key="4">
    <source>
        <dbReference type="ARBA" id="ARBA00023163"/>
    </source>
</evidence>
<keyword evidence="3" id="KW-0805">Transcription regulation</keyword>
<dbReference type="PANTHER" id="PTHR32071:SF77">
    <property type="entry name" value="TRANSCRIPTIONAL REGULATORY PROTEIN"/>
    <property type="match status" value="1"/>
</dbReference>
<evidence type="ECO:0000313" key="7">
    <source>
        <dbReference type="Proteomes" id="UP001168613"/>
    </source>
</evidence>
<keyword evidence="1" id="KW-0547">Nucleotide-binding</keyword>
<keyword evidence="4" id="KW-0804">Transcription</keyword>
<comment type="caution">
    <text evidence="6">The sequence shown here is derived from an EMBL/GenBank/DDBJ whole genome shotgun (WGS) entry which is preliminary data.</text>
</comment>
<dbReference type="SUPFAM" id="SSF52540">
    <property type="entry name" value="P-loop containing nucleoside triphosphate hydrolases"/>
    <property type="match status" value="1"/>
</dbReference>
<evidence type="ECO:0000256" key="3">
    <source>
        <dbReference type="ARBA" id="ARBA00023015"/>
    </source>
</evidence>
<evidence type="ECO:0000256" key="2">
    <source>
        <dbReference type="ARBA" id="ARBA00022840"/>
    </source>
</evidence>
<organism evidence="6 7">
    <name type="scientific">Alcaligenes endophyticus</name>
    <dbReference type="NCBI Taxonomy" id="1929088"/>
    <lineage>
        <taxon>Bacteria</taxon>
        <taxon>Pseudomonadati</taxon>
        <taxon>Pseudomonadota</taxon>
        <taxon>Betaproteobacteria</taxon>
        <taxon>Burkholderiales</taxon>
        <taxon>Alcaligenaceae</taxon>
        <taxon>Alcaligenes</taxon>
    </lineage>
</organism>
<dbReference type="InterPro" id="IPR025944">
    <property type="entry name" value="Sigma_54_int_dom_CS"/>
</dbReference>
<dbReference type="Gene3D" id="1.10.10.60">
    <property type="entry name" value="Homeodomain-like"/>
    <property type="match status" value="1"/>
</dbReference>
<dbReference type="InterPro" id="IPR002078">
    <property type="entry name" value="Sigma_54_int"/>
</dbReference>
<evidence type="ECO:0000256" key="1">
    <source>
        <dbReference type="ARBA" id="ARBA00022741"/>
    </source>
</evidence>
<dbReference type="PROSITE" id="PS50045">
    <property type="entry name" value="SIGMA54_INTERACT_4"/>
    <property type="match status" value="1"/>
</dbReference>
<dbReference type="CDD" id="cd00009">
    <property type="entry name" value="AAA"/>
    <property type="match status" value="1"/>
</dbReference>
<dbReference type="PROSITE" id="PS00688">
    <property type="entry name" value="SIGMA54_INTERACT_3"/>
    <property type="match status" value="1"/>
</dbReference>
<keyword evidence="7" id="KW-1185">Reference proteome</keyword>
<dbReference type="Pfam" id="PF02954">
    <property type="entry name" value="HTH_8"/>
    <property type="match status" value="1"/>
</dbReference>
<gene>
    <name evidence="6" type="ORF">LMS43_08415</name>
</gene>
<proteinExistence type="predicted"/>
<sequence>MVLDSAHHARRIRQIVEKGEYCPSDVSDVVLSSWRRCLEGYGLDPEQSQVPPVLTRAEFGERHERSAELLYEANQEMELLYHQLADEQLVVVLVDLDGTILHLVACAPLKTELHALNFCPGAIWSERFAGSNGMGTCLATGAPTLIRTTDHFYSEHTALTCAAVPIFDPQGELIAALNVTGRSGILPHSSMVLINLAARMIENRLMEASCSDALTVYFHMQAESVNVVYGGILMVSTQDGSIVALNRNALLLLGYQHASEVCGRAIESIFQLSFADLLQRSIEHSFQPMPVYSCGLGNRFFAVAQYSRKTLSHLVARGGQRFVPTYKQDLYGVSEPASPQRSRVESVVEFGDTEIQKSFQQALKVMRYQVPILLQGELGTGKERFARAVHQHSDRAEQAFVVLDCMLLGQAQPVSDIGVTEISVEVESSLARKVAQAAQGVLFLDKVQELSLPAQAQLLSLLDQQESVGDEQRVLLISSSSLSLLDKVAQGSFRADLYYRLSGLELNLKPLRERSHPANLFRALLCQEGCSQYLSPEAEARLLAYTWPGNVRQLSHVLRVMVAQKEDAAPFLEQHIPLHLLRMAGEPLVSSISMQPLVQAVPSTAIGGLPKEQVLGLNPLEQTERMTLLRFLEDNRWNISSVSKQLNMSRNTLYRRLHRLQIPLRTE</sequence>
<dbReference type="InterPro" id="IPR002197">
    <property type="entry name" value="HTH_Fis"/>
</dbReference>
<feature type="domain" description="Sigma-54 factor interaction" evidence="5">
    <location>
        <begin position="355"/>
        <end position="563"/>
    </location>
</feature>
<dbReference type="InterPro" id="IPR029016">
    <property type="entry name" value="GAF-like_dom_sf"/>
</dbReference>
<dbReference type="Gene3D" id="3.30.450.40">
    <property type="match status" value="1"/>
</dbReference>
<dbReference type="Proteomes" id="UP001168613">
    <property type="component" value="Unassembled WGS sequence"/>
</dbReference>
<dbReference type="SUPFAM" id="SSF46689">
    <property type="entry name" value="Homeodomain-like"/>
    <property type="match status" value="1"/>
</dbReference>
<dbReference type="Gene3D" id="3.40.50.300">
    <property type="entry name" value="P-loop containing nucleotide triphosphate hydrolases"/>
    <property type="match status" value="1"/>
</dbReference>
<dbReference type="EMBL" id="JAJHNU010000002">
    <property type="protein sequence ID" value="MDN4121309.1"/>
    <property type="molecule type" value="Genomic_DNA"/>
</dbReference>
<evidence type="ECO:0000259" key="5">
    <source>
        <dbReference type="PROSITE" id="PS50045"/>
    </source>
</evidence>